<feature type="domain" description="SLH" evidence="2">
    <location>
        <begin position="52"/>
        <end position="115"/>
    </location>
</feature>
<feature type="signal peptide" evidence="1">
    <location>
        <begin position="1"/>
        <end position="47"/>
    </location>
</feature>
<feature type="chain" id="PRO_5022743742" evidence="1">
    <location>
        <begin position="48"/>
        <end position="460"/>
    </location>
</feature>
<dbReference type="AlphaFoldDB" id="A0A5D6W1G5"/>
<name>A0A5D6W1G5_9FIRM</name>
<sequence>MRSKPLDQVRMILVTEEFKERFTMKKQTLSLLTAMAITAAVSGHAMAAPETGAASFTDVPAGHWSYAAIDQLVKDGVLEGNGDGTFAGNRSMSRYEMAAVVARAMNKMGSVNPADQALLEKLEREYHGELSRMDERMTNLEKKVDKIQFSGFVRAKYDHDATTPGVGSQNNNKHYYMNLEGRMKVGNQWEAHFQSETRKGYTVNQSWRTDAKSDDQDGTFQRIWVEGQPAPKLNAVLGTKWWGYGYQNVIFGHAADGAQLTYNFTPHWSLSGFGLRPRQGDLVTMPDGEETHIYGANITGRLGILDGSLTYMSNKNYKGQHGTRGNQMMSRAAGLDLRAKVAKDVTLYGTYVRTNAYDFKTSKEFRVDYRDVDSAKRGDWGLYARYIDFGRYGDVSHDDEWGSLPKDTKGYILGVKYIPWKDVVWETFYSDQKYNHSGSIAGVSKDAKRHLFRTQFDFHF</sequence>
<keyword evidence="4" id="KW-1185">Reference proteome</keyword>
<dbReference type="EMBL" id="VTOY01000006">
    <property type="protein sequence ID" value="TYZ22301.1"/>
    <property type="molecule type" value="Genomic_DNA"/>
</dbReference>
<dbReference type="PANTHER" id="PTHR43308:SF1">
    <property type="entry name" value="OUTER MEMBRANE PROTEIN ALPHA"/>
    <property type="match status" value="1"/>
</dbReference>
<dbReference type="OrthoDB" id="5845122at2"/>
<dbReference type="Proteomes" id="UP000323646">
    <property type="component" value="Unassembled WGS sequence"/>
</dbReference>
<protein>
    <submittedName>
        <fullName evidence="3">S-layer homology domain-containing protein</fullName>
    </submittedName>
</protein>
<evidence type="ECO:0000259" key="2">
    <source>
        <dbReference type="PROSITE" id="PS51272"/>
    </source>
</evidence>
<keyword evidence="1" id="KW-0732">Signal</keyword>
<evidence type="ECO:0000313" key="4">
    <source>
        <dbReference type="Proteomes" id="UP000323646"/>
    </source>
</evidence>
<proteinExistence type="predicted"/>
<dbReference type="Pfam" id="PF00395">
    <property type="entry name" value="SLH"/>
    <property type="match status" value="1"/>
</dbReference>
<dbReference type="InterPro" id="IPR001119">
    <property type="entry name" value="SLH_dom"/>
</dbReference>
<evidence type="ECO:0000313" key="3">
    <source>
        <dbReference type="EMBL" id="TYZ22301.1"/>
    </source>
</evidence>
<reference evidence="3 4" key="1">
    <citation type="submission" date="2019-08" db="EMBL/GenBank/DDBJ databases">
        <title>Selenomonas sp. mPRGC5 and Selenomonas sp. mPRGC8 isolated from ruminal fluid of dairy goat (Capra hircus).</title>
        <authorList>
            <person name="Poothong S."/>
            <person name="Nuengjamnong C."/>
            <person name="Tanasupawat S."/>
        </authorList>
    </citation>
    <scope>NUCLEOTIDE SEQUENCE [LARGE SCALE GENOMIC DNA]</scope>
    <source>
        <strain evidence="4">mPRGC5</strain>
    </source>
</reference>
<organism evidence="3 4">
    <name type="scientific">Selenomonas ruminis</name>
    <dbReference type="NCBI Taxonomy" id="2593411"/>
    <lineage>
        <taxon>Bacteria</taxon>
        <taxon>Bacillati</taxon>
        <taxon>Bacillota</taxon>
        <taxon>Negativicutes</taxon>
        <taxon>Selenomonadales</taxon>
        <taxon>Selenomonadaceae</taxon>
        <taxon>Selenomonas</taxon>
    </lineage>
</organism>
<dbReference type="SUPFAM" id="SSF56935">
    <property type="entry name" value="Porins"/>
    <property type="match status" value="1"/>
</dbReference>
<dbReference type="PANTHER" id="PTHR43308">
    <property type="entry name" value="OUTER MEMBRANE PROTEIN ALPHA-RELATED"/>
    <property type="match status" value="1"/>
</dbReference>
<evidence type="ECO:0000256" key="1">
    <source>
        <dbReference type="SAM" id="SignalP"/>
    </source>
</evidence>
<gene>
    <name evidence="3" type="ORF">FZ040_08785</name>
</gene>
<dbReference type="PROSITE" id="PS51272">
    <property type="entry name" value="SLH"/>
    <property type="match status" value="1"/>
</dbReference>
<dbReference type="InterPro" id="IPR051465">
    <property type="entry name" value="Cell_Envelope_Struct_Comp"/>
</dbReference>
<accession>A0A5D6W1G5</accession>
<comment type="caution">
    <text evidence="3">The sequence shown here is derived from an EMBL/GenBank/DDBJ whole genome shotgun (WGS) entry which is preliminary data.</text>
</comment>